<organism evidence="6 7">
    <name type="scientific">Sphingomonas paeninsulae</name>
    <dbReference type="NCBI Taxonomy" id="2319844"/>
    <lineage>
        <taxon>Bacteria</taxon>
        <taxon>Pseudomonadati</taxon>
        <taxon>Pseudomonadota</taxon>
        <taxon>Alphaproteobacteria</taxon>
        <taxon>Sphingomonadales</taxon>
        <taxon>Sphingomonadaceae</taxon>
        <taxon>Sphingomonas</taxon>
    </lineage>
</organism>
<dbReference type="EMBL" id="CP032828">
    <property type="protein sequence ID" value="AYJ84781.1"/>
    <property type="molecule type" value="Genomic_DNA"/>
</dbReference>
<dbReference type="OrthoDB" id="9802241at2"/>
<keyword evidence="3" id="KW-0663">Pyridoxal phosphate</keyword>
<dbReference type="AlphaFoldDB" id="A0A494TG26"/>
<accession>A0A494TG26</accession>
<sequence>MTAFWWERHDLRYSERRLFFAGHDVATLADRADGPLFLYSAARVCENLERLESALASTGCPHRIYYAMKANRFEPLLEMLASNGGCGIDVCSPGELDHALACGFAARDISFTGTGVSNRDLDRILVHSELTINCDSIGMIRRIGERSPGRAVGVRVNPGLGIGYGDSERLIYAGARTTKFGIYREQWREALAMAQVHGLTVTSLHFHVGCGYLSQQLGRWEEALIASLSFLDDLPDVQTVNIGGGLGLPHCASDTPLDLPRWSAILRRHFQNRNVTVAVEPGDYLVKDAGLLLLTVTDVEQKRDTLFVSVDGGFNLHPEPVYYDLPCEPVACLPRDTDPAAWQAVTIAGNINEALDLWAQDHPMPTLQEEDHIALLNAGGYGAAMSSNHCMRGNFVQKLLPHTSNS</sequence>
<dbReference type="InterPro" id="IPR022644">
    <property type="entry name" value="De-COase2_N"/>
</dbReference>
<reference evidence="6 7" key="1">
    <citation type="submission" date="2018-09" db="EMBL/GenBank/DDBJ databases">
        <title>Sphingomonas peninsula sp. nov., isolated from fildes peninsula, Antarctic soil.</title>
        <authorList>
            <person name="Yingchao G."/>
        </authorList>
    </citation>
    <scope>NUCLEOTIDE SEQUENCE [LARGE SCALE GENOMIC DNA]</scope>
    <source>
        <strain evidence="6 7">YZ-8</strain>
        <plasmid evidence="6 7">unnamed1</plasmid>
    </source>
</reference>
<protein>
    <submittedName>
        <fullName evidence="6">Diaminopimelate decarboxylase</fullName>
    </submittedName>
</protein>
<comment type="cofactor">
    <cofactor evidence="1">
        <name>pyridoxal 5'-phosphate</name>
        <dbReference type="ChEBI" id="CHEBI:597326"/>
    </cofactor>
</comment>
<gene>
    <name evidence="6" type="ORF">D3Y57_01395</name>
</gene>
<geneLocation type="plasmid" evidence="6">
    <name>unnamed1</name>
</geneLocation>
<dbReference type="SUPFAM" id="SSF51419">
    <property type="entry name" value="PLP-binding barrel"/>
    <property type="match status" value="1"/>
</dbReference>
<evidence type="ECO:0000256" key="3">
    <source>
        <dbReference type="ARBA" id="ARBA00022898"/>
    </source>
</evidence>
<dbReference type="CDD" id="cd06828">
    <property type="entry name" value="PLPDE_III_DapDC"/>
    <property type="match status" value="1"/>
</dbReference>
<evidence type="ECO:0000259" key="5">
    <source>
        <dbReference type="Pfam" id="PF02784"/>
    </source>
</evidence>
<dbReference type="InterPro" id="IPR029066">
    <property type="entry name" value="PLP-binding_barrel"/>
</dbReference>
<dbReference type="InterPro" id="IPR002986">
    <property type="entry name" value="DAP_deCOOHase_LysA"/>
</dbReference>
<evidence type="ECO:0000256" key="2">
    <source>
        <dbReference type="ARBA" id="ARBA00022793"/>
    </source>
</evidence>
<dbReference type="Gene3D" id="3.20.20.10">
    <property type="entry name" value="Alanine racemase"/>
    <property type="match status" value="1"/>
</dbReference>
<dbReference type="InterPro" id="IPR022653">
    <property type="entry name" value="De-COase2_pyr-phos_BS"/>
</dbReference>
<dbReference type="PRINTS" id="PR01181">
    <property type="entry name" value="DAPDCRBXLASE"/>
</dbReference>
<dbReference type="PANTHER" id="PTHR43727">
    <property type="entry name" value="DIAMINOPIMELATE DECARBOXYLASE"/>
    <property type="match status" value="1"/>
</dbReference>
<name>A0A494TG26_SPHPE</name>
<feature type="domain" description="Orn/DAP/Arg decarboxylase 2 N-terminal" evidence="5">
    <location>
        <begin position="44"/>
        <end position="286"/>
    </location>
</feature>
<dbReference type="KEGG" id="spha:D3Y57_01395"/>
<dbReference type="InterPro" id="IPR009006">
    <property type="entry name" value="Ala_racemase/Decarboxylase_C"/>
</dbReference>
<keyword evidence="2" id="KW-0210">Decarboxylase</keyword>
<keyword evidence="4" id="KW-0456">Lyase</keyword>
<proteinExistence type="predicted"/>
<evidence type="ECO:0000313" key="6">
    <source>
        <dbReference type="EMBL" id="AYJ84781.1"/>
    </source>
</evidence>
<evidence type="ECO:0000313" key="7">
    <source>
        <dbReference type="Proteomes" id="UP000276254"/>
    </source>
</evidence>
<dbReference type="PROSITE" id="PS00878">
    <property type="entry name" value="ODR_DC_2_1"/>
    <property type="match status" value="1"/>
</dbReference>
<dbReference type="GO" id="GO:0008836">
    <property type="term" value="F:diaminopimelate decarboxylase activity"/>
    <property type="evidence" value="ECO:0007669"/>
    <property type="project" value="InterPro"/>
</dbReference>
<dbReference type="Pfam" id="PF02784">
    <property type="entry name" value="Orn_Arg_deC_N"/>
    <property type="match status" value="1"/>
</dbReference>
<evidence type="ECO:0000256" key="4">
    <source>
        <dbReference type="ARBA" id="ARBA00023239"/>
    </source>
</evidence>
<dbReference type="RefSeq" id="WP_121150696.1">
    <property type="nucleotide sequence ID" value="NZ_CP032828.1"/>
</dbReference>
<dbReference type="PANTHER" id="PTHR43727:SF2">
    <property type="entry name" value="GROUP IV DECARBOXYLASE"/>
    <property type="match status" value="1"/>
</dbReference>
<keyword evidence="7" id="KW-1185">Reference proteome</keyword>
<dbReference type="Proteomes" id="UP000276254">
    <property type="component" value="Plasmid unnamed1"/>
</dbReference>
<dbReference type="PRINTS" id="PR01179">
    <property type="entry name" value="ODADCRBXLASE"/>
</dbReference>
<keyword evidence="6" id="KW-0614">Plasmid</keyword>
<dbReference type="GO" id="GO:0009089">
    <property type="term" value="P:lysine biosynthetic process via diaminopimelate"/>
    <property type="evidence" value="ECO:0007669"/>
    <property type="project" value="InterPro"/>
</dbReference>
<dbReference type="Gene3D" id="2.40.37.10">
    <property type="entry name" value="Lyase, Ornithine Decarboxylase, Chain A, domain 1"/>
    <property type="match status" value="1"/>
</dbReference>
<dbReference type="SUPFAM" id="SSF50621">
    <property type="entry name" value="Alanine racemase C-terminal domain-like"/>
    <property type="match status" value="1"/>
</dbReference>
<dbReference type="InterPro" id="IPR000183">
    <property type="entry name" value="Orn/DAP/Arg_de-COase"/>
</dbReference>
<evidence type="ECO:0000256" key="1">
    <source>
        <dbReference type="ARBA" id="ARBA00001933"/>
    </source>
</evidence>